<evidence type="ECO:0000313" key="2">
    <source>
        <dbReference type="Proteomes" id="UP000267821"/>
    </source>
</evidence>
<name>A0A3N4LGU9_9PEZI</name>
<dbReference type="EMBL" id="ML121554">
    <property type="protein sequence ID" value="RPB22097.1"/>
    <property type="molecule type" value="Genomic_DNA"/>
</dbReference>
<proteinExistence type="predicted"/>
<dbReference type="InParanoid" id="A0A3N4LGU9"/>
<dbReference type="OrthoDB" id="5386682at2759"/>
<evidence type="ECO:0008006" key="3">
    <source>
        <dbReference type="Google" id="ProtNLM"/>
    </source>
</evidence>
<accession>A0A3N4LGU9</accession>
<evidence type="ECO:0000313" key="1">
    <source>
        <dbReference type="EMBL" id="RPB22097.1"/>
    </source>
</evidence>
<sequence>MISILEDLLGHTVTYLQDTRGARTRSPEQKPLPRIEYILHRQTTTATMANKRDSKRKHSSSTPFDDSGWRFAVASEYRSFFPTSSAYEEESYLGIDRTSYLGEWRDPDLTWESESGLQCKSVPYSSTTPRQQINNIEDLLCSAFSPDDILDYLQKFLGVTSTLIPNKQYSQVPHFTMLQDINCAIRNGLDFGTLYAIARVKWSVIMCHQCKGRPAIGNARWKTANCITKECEYRGKELNCNCPQDKTRQWKQALYEPQISEGTIMHATYVPPRRLWDLKGNRVIPFYGTVSKLCQWCFENAHSTLGTKEGPRVIHNDKTRDPSHQTFEQDYWAVSHSWTNDMQLVDTPVNSHQWPVPIPRGAELEVIRKELRVCGADYCWLDVTCLRQPHVESRDPMLEELRLKEWRVDVPTIGNIYRNATGVLRYFNGLGLSYDERVEIWNDSRHWSNRAWTLQEMRPEEEMVNAGFTAGKRFSLQRFLRTSQGTRTLREMLKPLLEIGLAIHSPAGCSIIDLAKHMCKRFATNPVDKIAGINYLIWPKGWDFHLPVYSPSTHIEDAWLRCVQSMRRDLKVELLFLFPNPRSNTTTHKTKVELTWVPAWCQMEEFTGDVWTDFQLRAISADVYPNSLHPLVVPTVLWGLDQPLGILVFDDCSCLTSSTEVDIGEVYNIMLGIRGLSDTVFTTFQFYASHLPAEIVSSKLVLLCLSLEVNLPWVICASTTRADARHASLDIPSHYHRFLALEKLAVLRTDERFLIAQKFPTTYALPQRAYDAIAVV</sequence>
<dbReference type="Proteomes" id="UP000267821">
    <property type="component" value="Unassembled WGS sequence"/>
</dbReference>
<protein>
    <recommendedName>
        <fullName evidence="3">Heterokaryon incompatibility domain-containing protein</fullName>
    </recommendedName>
</protein>
<dbReference type="AlphaFoldDB" id="A0A3N4LGU9"/>
<organism evidence="1 2">
    <name type="scientific">Terfezia boudieri ATCC MYA-4762</name>
    <dbReference type="NCBI Taxonomy" id="1051890"/>
    <lineage>
        <taxon>Eukaryota</taxon>
        <taxon>Fungi</taxon>
        <taxon>Dikarya</taxon>
        <taxon>Ascomycota</taxon>
        <taxon>Pezizomycotina</taxon>
        <taxon>Pezizomycetes</taxon>
        <taxon>Pezizales</taxon>
        <taxon>Pezizaceae</taxon>
        <taxon>Terfezia</taxon>
    </lineage>
</organism>
<keyword evidence="2" id="KW-1185">Reference proteome</keyword>
<reference evidence="1 2" key="1">
    <citation type="journal article" date="2018" name="Nat. Ecol. Evol.">
        <title>Pezizomycetes genomes reveal the molecular basis of ectomycorrhizal truffle lifestyle.</title>
        <authorList>
            <person name="Murat C."/>
            <person name="Payen T."/>
            <person name="Noel B."/>
            <person name="Kuo A."/>
            <person name="Morin E."/>
            <person name="Chen J."/>
            <person name="Kohler A."/>
            <person name="Krizsan K."/>
            <person name="Balestrini R."/>
            <person name="Da Silva C."/>
            <person name="Montanini B."/>
            <person name="Hainaut M."/>
            <person name="Levati E."/>
            <person name="Barry K.W."/>
            <person name="Belfiori B."/>
            <person name="Cichocki N."/>
            <person name="Clum A."/>
            <person name="Dockter R.B."/>
            <person name="Fauchery L."/>
            <person name="Guy J."/>
            <person name="Iotti M."/>
            <person name="Le Tacon F."/>
            <person name="Lindquist E.A."/>
            <person name="Lipzen A."/>
            <person name="Malagnac F."/>
            <person name="Mello A."/>
            <person name="Molinier V."/>
            <person name="Miyauchi S."/>
            <person name="Poulain J."/>
            <person name="Riccioni C."/>
            <person name="Rubini A."/>
            <person name="Sitrit Y."/>
            <person name="Splivallo R."/>
            <person name="Traeger S."/>
            <person name="Wang M."/>
            <person name="Zifcakova L."/>
            <person name="Wipf D."/>
            <person name="Zambonelli A."/>
            <person name="Paolocci F."/>
            <person name="Nowrousian M."/>
            <person name="Ottonello S."/>
            <person name="Baldrian P."/>
            <person name="Spatafora J.W."/>
            <person name="Henrissat B."/>
            <person name="Nagy L.G."/>
            <person name="Aury J.M."/>
            <person name="Wincker P."/>
            <person name="Grigoriev I.V."/>
            <person name="Bonfante P."/>
            <person name="Martin F.M."/>
        </authorList>
    </citation>
    <scope>NUCLEOTIDE SEQUENCE [LARGE SCALE GENOMIC DNA]</scope>
    <source>
        <strain evidence="1 2">ATCC MYA-4762</strain>
    </source>
</reference>
<gene>
    <name evidence="1" type="ORF">L211DRAFT_348779</name>
</gene>